<evidence type="ECO:0000313" key="3">
    <source>
        <dbReference type="Proteomes" id="UP000255529"/>
    </source>
</evidence>
<organism evidence="2 3">
    <name type="scientific">Serratia quinivorans</name>
    <dbReference type="NCBI Taxonomy" id="137545"/>
    <lineage>
        <taxon>Bacteria</taxon>
        <taxon>Pseudomonadati</taxon>
        <taxon>Pseudomonadota</taxon>
        <taxon>Gammaproteobacteria</taxon>
        <taxon>Enterobacterales</taxon>
        <taxon>Yersiniaceae</taxon>
        <taxon>Serratia</taxon>
    </lineage>
</organism>
<proteinExistence type="predicted"/>
<evidence type="ECO:0000256" key="1">
    <source>
        <dbReference type="SAM" id="SignalP"/>
    </source>
</evidence>
<sequence length="172" mass="18786">MHFNIWRKALLPLVVLTCVSATQVQAADAVVEPIPKTLLGNWHVSKILPTQTVGCWDEQQAKSLIGGKISYKADGFSWNGTELKNEGATLSTVEAQEFVEDNSGSSSYIDFPMLGISTPAVERVMIQHADTQIKGITDQGTDGVPGDNVLQKDANTLILSVCNVWFEVQRVR</sequence>
<dbReference type="AlphaFoldDB" id="A0A379YAU4"/>
<feature type="signal peptide" evidence="1">
    <location>
        <begin position="1"/>
        <end position="26"/>
    </location>
</feature>
<evidence type="ECO:0000313" key="2">
    <source>
        <dbReference type="EMBL" id="SUI42894.1"/>
    </source>
</evidence>
<feature type="chain" id="PRO_5016888193" evidence="1">
    <location>
        <begin position="27"/>
        <end position="172"/>
    </location>
</feature>
<protein>
    <submittedName>
        <fullName evidence="2">Uncharacterized protein</fullName>
    </submittedName>
</protein>
<accession>A0A379YAU4</accession>
<keyword evidence="1" id="KW-0732">Signal</keyword>
<name>A0A379YAU4_9GAMM</name>
<reference evidence="2 3" key="1">
    <citation type="submission" date="2018-06" db="EMBL/GenBank/DDBJ databases">
        <authorList>
            <consortium name="Pathogen Informatics"/>
            <person name="Doyle S."/>
        </authorList>
    </citation>
    <scope>NUCLEOTIDE SEQUENCE [LARGE SCALE GENOMIC DNA]</scope>
    <source>
        <strain evidence="2 3">NCTC11544</strain>
    </source>
</reference>
<dbReference type="EMBL" id="UGYN01000002">
    <property type="protein sequence ID" value="SUI42894.1"/>
    <property type="molecule type" value="Genomic_DNA"/>
</dbReference>
<dbReference type="Proteomes" id="UP000255529">
    <property type="component" value="Unassembled WGS sequence"/>
</dbReference>
<gene>
    <name evidence="2" type="ORF">NCTC11544_00023</name>
</gene>
<dbReference type="RefSeq" id="WP_115182610.1">
    <property type="nucleotide sequence ID" value="NZ_CAMKUF010000001.1"/>
</dbReference>